<sequence length="359" mass="37707">MVAKFVSTAALIAMVAAGSANAQTGRTPAEMPPASYDQSQYVDSAGCVFIRAGFNGATTWVPRYGDDRRPMCGFAPTAATGAAQVAAAPMPAPVTVTAAAPVRATPRPAMVAEAPRTRRPYSVAPETPRVRVQAAPVPEARVYQAQSGLDTRWSHYDRTGPSPCTNYSPHSQMYAVPSPALPNLPLRCGPQAQHPADALREQSPRGNVWEPWDGANPYPAHNNNVYMLPRPYAPRWPQPYLQGASEPRGTVIPSTRAPRATVSTMGTTAEIDRAPVRAATSGGMSNGRFVQIGTYGVASNAQAAIARLQAQGLPVARGNAASGGRSLQVVLAGPFNSQAELSAALGAARAMGYSDAYVR</sequence>
<evidence type="ECO:0000313" key="3">
    <source>
        <dbReference type="EMBL" id="MCW1934693.1"/>
    </source>
</evidence>
<gene>
    <name evidence="3" type="ORF">OKW52_21160</name>
</gene>
<name>A0ABT3H4R3_9RHOB</name>
<feature type="domain" description="SPOR" evidence="2">
    <location>
        <begin position="282"/>
        <end position="359"/>
    </location>
</feature>
<keyword evidence="4" id="KW-1185">Reference proteome</keyword>
<proteinExistence type="predicted"/>
<dbReference type="EMBL" id="JAPDFL010000001">
    <property type="protein sequence ID" value="MCW1934693.1"/>
    <property type="molecule type" value="Genomic_DNA"/>
</dbReference>
<organism evidence="3 4">
    <name type="scientific">Pararhodobacter zhoushanensis</name>
    <dbReference type="NCBI Taxonomy" id="2479545"/>
    <lineage>
        <taxon>Bacteria</taxon>
        <taxon>Pseudomonadati</taxon>
        <taxon>Pseudomonadota</taxon>
        <taxon>Alphaproteobacteria</taxon>
        <taxon>Rhodobacterales</taxon>
        <taxon>Paracoccaceae</taxon>
        <taxon>Pararhodobacter</taxon>
    </lineage>
</organism>
<dbReference type="Gene3D" id="3.30.70.1070">
    <property type="entry name" value="Sporulation related repeat"/>
    <property type="match status" value="1"/>
</dbReference>
<dbReference type="SUPFAM" id="SSF110997">
    <property type="entry name" value="Sporulation related repeat"/>
    <property type="match status" value="1"/>
</dbReference>
<evidence type="ECO:0000259" key="2">
    <source>
        <dbReference type="PROSITE" id="PS51724"/>
    </source>
</evidence>
<dbReference type="RefSeq" id="WP_264507467.1">
    <property type="nucleotide sequence ID" value="NZ_JAPDFL010000001.1"/>
</dbReference>
<dbReference type="Pfam" id="PF05036">
    <property type="entry name" value="SPOR"/>
    <property type="match status" value="1"/>
</dbReference>
<keyword evidence="1" id="KW-0732">Signal</keyword>
<evidence type="ECO:0000313" key="4">
    <source>
        <dbReference type="Proteomes" id="UP001208938"/>
    </source>
</evidence>
<dbReference type="PROSITE" id="PS51724">
    <property type="entry name" value="SPOR"/>
    <property type="match status" value="1"/>
</dbReference>
<protein>
    <submittedName>
        <fullName evidence="3">SPOR domain-containing protein</fullName>
    </submittedName>
</protein>
<dbReference type="InterPro" id="IPR036680">
    <property type="entry name" value="SPOR-like_sf"/>
</dbReference>
<feature type="chain" id="PRO_5047176038" evidence="1">
    <location>
        <begin position="23"/>
        <end position="359"/>
    </location>
</feature>
<evidence type="ECO:0000256" key="1">
    <source>
        <dbReference type="SAM" id="SignalP"/>
    </source>
</evidence>
<accession>A0ABT3H4R3</accession>
<dbReference type="InterPro" id="IPR007730">
    <property type="entry name" value="SPOR-like_dom"/>
</dbReference>
<comment type="caution">
    <text evidence="3">The sequence shown here is derived from an EMBL/GenBank/DDBJ whole genome shotgun (WGS) entry which is preliminary data.</text>
</comment>
<dbReference type="Proteomes" id="UP001208938">
    <property type="component" value="Unassembled WGS sequence"/>
</dbReference>
<reference evidence="3 4" key="1">
    <citation type="submission" date="2022-10" db="EMBL/GenBank/DDBJ databases">
        <title>Pararhodobacter sp. nov., isolated from marine algae.</title>
        <authorList>
            <person name="Choi B.J."/>
            <person name="Kim J.M."/>
            <person name="Lee J.K."/>
            <person name="Choi D.G."/>
            <person name="Jeon C.O."/>
        </authorList>
    </citation>
    <scope>NUCLEOTIDE SEQUENCE [LARGE SCALE GENOMIC DNA]</scope>
    <source>
        <strain evidence="3 4">ZQ420</strain>
    </source>
</reference>
<feature type="signal peptide" evidence="1">
    <location>
        <begin position="1"/>
        <end position="22"/>
    </location>
</feature>